<dbReference type="Pfam" id="PF07940">
    <property type="entry name" value="Hepar_II_III_C"/>
    <property type="match status" value="1"/>
</dbReference>
<dbReference type="Gene3D" id="2.70.98.70">
    <property type="match status" value="1"/>
</dbReference>
<dbReference type="SUPFAM" id="SSF48230">
    <property type="entry name" value="Chondroitin AC/alginate lyase"/>
    <property type="match status" value="1"/>
</dbReference>
<keyword evidence="5" id="KW-1185">Reference proteome</keyword>
<accession>A0A4V1AGF7</accession>
<dbReference type="OrthoDB" id="175534at2"/>
<feature type="signal peptide" evidence="2">
    <location>
        <begin position="1"/>
        <end position="19"/>
    </location>
</feature>
<comment type="subcellular location">
    <subcellularLocation>
        <location evidence="1">Cell envelope</location>
    </subcellularLocation>
</comment>
<sequence length="619" mass="69359">MFHKYVLLFLFSCATICMNGATRIVSVVTTNSDLFSVEEKISAHPRLLLKQGEELKIKNRIQTNSSMLSLHQCILSYADEVLNKAPLERTLTGKRLLTVSNEALKRIYYLSYAYRMTKETQYAVRAEKEILAVCAFQDWNPSHFLDVSEMTMAVAIGYDWLFSSLSEATRDKVRQAILEYAFTPANDKKIAKFYKASNNWNQVCNTGLVFGALAIYDEEPEKAKQILEKSIKSIPLATKSYGPDGAYPEGYMYWGYGTGFQVSLLTALETALGTDFQLSKDKGFLQTPNYMLMMVGPSGWCYNYGDSGVKPPFMPAMYWFAAKLNNPALLYQEQQYLATMTKCNTGPNGRLLPNILIFSKDIELKEAKTPQIQFYSTKGDKPLFIYRSGWNDKNDAYLGVVGGRANASHGHMDAGSFVYEKNGVRWSLDLGLQSYSSLESKGVALWNNKQDGQRWDVFRIGPKGHSTLTINGERHLVAGEAKITKTFKTKDCKGAELDLSPVFANSVRQVIRKVSLDAKNDLSIIDKIKTKEKDARVAWQMVTPNDAKIVGPNQIELTKDGQKMLLTVSAPTAIEMKIETTTSENSFDEENPGSLRVGFETNLPAHTTSELIIKLTSQN</sequence>
<protein>
    <submittedName>
        <fullName evidence="4">Heparinase</fullName>
    </submittedName>
</protein>
<feature type="chain" id="PRO_5020362739" evidence="2">
    <location>
        <begin position="20"/>
        <end position="619"/>
    </location>
</feature>
<dbReference type="AlphaFoldDB" id="A0A4V1AGF7"/>
<dbReference type="Proteomes" id="UP000291124">
    <property type="component" value="Chromosome"/>
</dbReference>
<dbReference type="RefSeq" id="WP_133275413.1">
    <property type="nucleotide sequence ID" value="NZ_CP037933.1"/>
</dbReference>
<proteinExistence type="predicted"/>
<dbReference type="EMBL" id="CP037933">
    <property type="protein sequence ID" value="QBN17882.1"/>
    <property type="molecule type" value="Genomic_DNA"/>
</dbReference>
<dbReference type="Gene3D" id="1.50.10.100">
    <property type="entry name" value="Chondroitin AC/alginate lyase"/>
    <property type="match status" value="1"/>
</dbReference>
<dbReference type="PANTHER" id="PTHR38045">
    <property type="entry name" value="CHROMOSOME 1, WHOLE GENOME SHOTGUN SEQUENCE"/>
    <property type="match status" value="1"/>
</dbReference>
<dbReference type="GO" id="GO:0016829">
    <property type="term" value="F:lyase activity"/>
    <property type="evidence" value="ECO:0007669"/>
    <property type="project" value="InterPro"/>
</dbReference>
<evidence type="ECO:0000256" key="2">
    <source>
        <dbReference type="SAM" id="SignalP"/>
    </source>
</evidence>
<organism evidence="4 5">
    <name type="scientific">Flavobacterium nackdongense</name>
    <dbReference type="NCBI Taxonomy" id="2547394"/>
    <lineage>
        <taxon>Bacteria</taxon>
        <taxon>Pseudomonadati</taxon>
        <taxon>Bacteroidota</taxon>
        <taxon>Flavobacteriia</taxon>
        <taxon>Flavobacteriales</taxon>
        <taxon>Flavobacteriaceae</taxon>
        <taxon>Flavobacterium</taxon>
    </lineage>
</organism>
<evidence type="ECO:0000313" key="5">
    <source>
        <dbReference type="Proteomes" id="UP000291124"/>
    </source>
</evidence>
<feature type="domain" description="Heparinase II/III-like C-terminal" evidence="3">
    <location>
        <begin position="399"/>
        <end position="583"/>
    </location>
</feature>
<reference evidence="5" key="1">
    <citation type="submission" date="2019-03" db="EMBL/GenBank/DDBJ databases">
        <title>Flavobacterium sp.</title>
        <authorList>
            <person name="Kim H."/>
        </authorList>
    </citation>
    <scope>NUCLEOTIDE SEQUENCE [LARGE SCALE GENOMIC DNA]</scope>
    <source>
        <strain evidence="5">GS13</strain>
    </source>
</reference>
<evidence type="ECO:0000313" key="4">
    <source>
        <dbReference type="EMBL" id="QBN17882.1"/>
    </source>
</evidence>
<keyword evidence="2" id="KW-0732">Signal</keyword>
<evidence type="ECO:0000256" key="1">
    <source>
        <dbReference type="ARBA" id="ARBA00004196"/>
    </source>
</evidence>
<dbReference type="KEGG" id="fnk:E1750_03380"/>
<evidence type="ECO:0000259" key="3">
    <source>
        <dbReference type="Pfam" id="PF07940"/>
    </source>
</evidence>
<dbReference type="GO" id="GO:0030313">
    <property type="term" value="C:cell envelope"/>
    <property type="evidence" value="ECO:0007669"/>
    <property type="project" value="UniProtKB-SubCell"/>
</dbReference>
<gene>
    <name evidence="4" type="ORF">E1750_03380</name>
</gene>
<name>A0A4V1AGF7_9FLAO</name>
<dbReference type="InterPro" id="IPR012480">
    <property type="entry name" value="Hepar_II_III_C"/>
</dbReference>
<dbReference type="PANTHER" id="PTHR38045:SF1">
    <property type="entry name" value="HEPARINASE II_III-LIKE PROTEIN"/>
    <property type="match status" value="1"/>
</dbReference>
<dbReference type="InterPro" id="IPR008929">
    <property type="entry name" value="Chondroitin_lyas"/>
</dbReference>